<feature type="domain" description="Glyoxal oxidase N-terminal" evidence="3">
    <location>
        <begin position="160"/>
        <end position="538"/>
    </location>
</feature>
<dbReference type="Gene3D" id="2.60.40.10">
    <property type="entry name" value="Immunoglobulins"/>
    <property type="match status" value="1"/>
</dbReference>
<evidence type="ECO:0008006" key="7">
    <source>
        <dbReference type="Google" id="ProtNLM"/>
    </source>
</evidence>
<dbReference type="InterPro" id="IPR015202">
    <property type="entry name" value="GO-like_E_set"/>
</dbReference>
<dbReference type="InterPro" id="IPR013783">
    <property type="entry name" value="Ig-like_fold"/>
</dbReference>
<name>A0AAD5VKK0_9AGAR</name>
<evidence type="ECO:0000259" key="4">
    <source>
        <dbReference type="Pfam" id="PF09118"/>
    </source>
</evidence>
<proteinExistence type="predicted"/>
<dbReference type="Proteomes" id="UP001213000">
    <property type="component" value="Unassembled WGS sequence"/>
</dbReference>
<evidence type="ECO:0000256" key="1">
    <source>
        <dbReference type="ARBA" id="ARBA00022729"/>
    </source>
</evidence>
<dbReference type="EMBL" id="JANIEX010001037">
    <property type="protein sequence ID" value="KAJ3561221.1"/>
    <property type="molecule type" value="Genomic_DNA"/>
</dbReference>
<dbReference type="Pfam" id="PF07250">
    <property type="entry name" value="Glyoxal_oxid_N"/>
    <property type="match status" value="1"/>
</dbReference>
<dbReference type="CDD" id="cd02851">
    <property type="entry name" value="E_set_GO_C"/>
    <property type="match status" value="1"/>
</dbReference>
<evidence type="ECO:0000313" key="6">
    <source>
        <dbReference type="Proteomes" id="UP001213000"/>
    </source>
</evidence>
<dbReference type="InterPro" id="IPR009880">
    <property type="entry name" value="Glyoxal_oxidase_N"/>
</dbReference>
<gene>
    <name evidence="5" type="ORF">NP233_g10326</name>
</gene>
<dbReference type="SUPFAM" id="SSF81296">
    <property type="entry name" value="E set domains"/>
    <property type="match status" value="1"/>
</dbReference>
<dbReference type="Pfam" id="PF09118">
    <property type="entry name" value="GO-like_E_set"/>
    <property type="match status" value="1"/>
</dbReference>
<protein>
    <recommendedName>
        <fullName evidence="7">Glyoxal oxidase</fullName>
    </recommendedName>
</protein>
<keyword evidence="6" id="KW-1185">Reference proteome</keyword>
<dbReference type="InterPro" id="IPR037293">
    <property type="entry name" value="Gal_Oxidase_central_sf"/>
</dbReference>
<keyword evidence="2" id="KW-1133">Transmembrane helix</keyword>
<evidence type="ECO:0000259" key="3">
    <source>
        <dbReference type="Pfam" id="PF07250"/>
    </source>
</evidence>
<dbReference type="Gene3D" id="2.130.10.80">
    <property type="entry name" value="Galactose oxidase/kelch, beta-propeller"/>
    <property type="match status" value="1"/>
</dbReference>
<organism evidence="5 6">
    <name type="scientific">Leucocoprinus birnbaumii</name>
    <dbReference type="NCBI Taxonomy" id="56174"/>
    <lineage>
        <taxon>Eukaryota</taxon>
        <taxon>Fungi</taxon>
        <taxon>Dikarya</taxon>
        <taxon>Basidiomycota</taxon>
        <taxon>Agaricomycotina</taxon>
        <taxon>Agaricomycetes</taxon>
        <taxon>Agaricomycetidae</taxon>
        <taxon>Agaricales</taxon>
        <taxon>Agaricineae</taxon>
        <taxon>Agaricaceae</taxon>
        <taxon>Leucocoprinus</taxon>
    </lineage>
</organism>
<dbReference type="PANTHER" id="PTHR32208">
    <property type="entry name" value="SECRETED PROTEIN-RELATED"/>
    <property type="match status" value="1"/>
</dbReference>
<dbReference type="InterPro" id="IPR011043">
    <property type="entry name" value="Gal_Oxase/kelch_b-propeller"/>
</dbReference>
<feature type="transmembrane region" description="Helical" evidence="2">
    <location>
        <begin position="58"/>
        <end position="79"/>
    </location>
</feature>
<accession>A0AAD5VKK0</accession>
<keyword evidence="2" id="KW-0812">Transmembrane</keyword>
<keyword evidence="2" id="KW-0472">Membrane</keyword>
<dbReference type="SUPFAM" id="SSF50965">
    <property type="entry name" value="Galactose oxidase, central domain"/>
    <property type="match status" value="1"/>
</dbReference>
<comment type="caution">
    <text evidence="5">The sequence shown here is derived from an EMBL/GenBank/DDBJ whole genome shotgun (WGS) entry which is preliminary data.</text>
</comment>
<dbReference type="AlphaFoldDB" id="A0AAD5VKK0"/>
<keyword evidence="1" id="KW-0732">Signal</keyword>
<reference evidence="5" key="1">
    <citation type="submission" date="2022-07" db="EMBL/GenBank/DDBJ databases">
        <title>Genome Sequence of Leucocoprinus birnbaumii.</title>
        <authorList>
            <person name="Buettner E."/>
        </authorList>
    </citation>
    <scope>NUCLEOTIDE SEQUENCE</scope>
    <source>
        <strain evidence="5">VT141</strain>
    </source>
</reference>
<feature type="domain" description="Galactose oxidase-like Early set" evidence="4">
    <location>
        <begin position="543"/>
        <end position="651"/>
    </location>
</feature>
<sequence length="715" mass="77186">MIRIRNQMEAEMRPIREFLAGIPDLDGMIYVWWLHSLPSPLAAFSVSRLLIATTHTPLLLFLTLPVALSFSSFSFLPVMQDLLRPLAALCLSAVLTGVTNAQTVLPAPGQPTRKGTINSFELIGNSLVSAQQLFVGTKDRVYFVDKVENNPTRIAGHPAWASEWNLEDDSQRPMDAITNTFCAGGNVLGNGTWVNVGGNQAVTYGGDAAASQTGGGPYDDPDGRKSIRLLNPSDDGKCDWVLSPDESDQRWYPTLETLEDGSMIILGGCRWGGYVNDANQDNPTYEFFPPKGGPVTSTILSNTLPANLFPLTWLLPSGKILLQSNWATALLDYHTTEETPLDNMPDAVRVYPASAGTAMLPLTAANNWTATILFCGGSNIQPKRWKSPSFIVPTYGASTSCVTLTPDVSGSYTQDDPLPEPRTMVNLIFLPTGKILAVNGARMGTAGYGNDSWAIGQSYADDPVLTPAIYDPNAPSGQRWSQDGLQPSTVPRMYHSSAILLPDGSVMISGSNPNSDYNVGPNIKYPTEYRTELWYPSYYNERRPQPQGLISQLSYGGPLFDIQLDSDDLFGNVSNVENTRVVIIRMGFSTHAMSMGQRYLELEHSYSGYANNTATLHVRQLPPNPAILAPGPAFIFVVVNGVPSVGVQVMIGSGKLGKQPILSVADLPSSSMEQGAGGSEALRGGALGTYARGSSAWHWTVCTCMALLGGMIVGW</sequence>
<dbReference type="PANTHER" id="PTHR32208:SF21">
    <property type="entry name" value="LOW QUALITY PROTEIN: ALDEHYDE OXIDASE GLOX-LIKE"/>
    <property type="match status" value="1"/>
</dbReference>
<evidence type="ECO:0000256" key="2">
    <source>
        <dbReference type="SAM" id="Phobius"/>
    </source>
</evidence>
<dbReference type="InterPro" id="IPR014756">
    <property type="entry name" value="Ig_E-set"/>
</dbReference>
<evidence type="ECO:0000313" key="5">
    <source>
        <dbReference type="EMBL" id="KAJ3561221.1"/>
    </source>
</evidence>